<dbReference type="GeneID" id="63833848"/>
<dbReference type="Pfam" id="PF11917">
    <property type="entry name" value="DUF3435"/>
    <property type="match status" value="1"/>
</dbReference>
<feature type="compositionally biased region" description="Low complexity" evidence="1">
    <location>
        <begin position="348"/>
        <end position="359"/>
    </location>
</feature>
<reference evidence="2" key="1">
    <citation type="journal article" date="2020" name="Phytopathology">
        <title>Genome sequence of the chestnut blight fungus Cryphonectria parasitica EP155: A fundamental resource for an archetypical invasive plant pathogen.</title>
        <authorList>
            <person name="Crouch J.A."/>
            <person name="Dawe A."/>
            <person name="Aerts A."/>
            <person name="Barry K."/>
            <person name="Churchill A.C.L."/>
            <person name="Grimwood J."/>
            <person name="Hillman B."/>
            <person name="Milgroom M.G."/>
            <person name="Pangilinan J."/>
            <person name="Smith M."/>
            <person name="Salamov A."/>
            <person name="Schmutz J."/>
            <person name="Yadav J."/>
            <person name="Grigoriev I.V."/>
            <person name="Nuss D."/>
        </authorList>
    </citation>
    <scope>NUCLEOTIDE SEQUENCE</scope>
    <source>
        <strain evidence="2">EP155</strain>
    </source>
</reference>
<gene>
    <name evidence="2" type="ORF">M406DRAFT_250781</name>
</gene>
<feature type="region of interest" description="Disordered" evidence="1">
    <location>
        <begin position="335"/>
        <end position="362"/>
    </location>
</feature>
<dbReference type="InterPro" id="IPR021842">
    <property type="entry name" value="DUF3435"/>
</dbReference>
<comment type="caution">
    <text evidence="2">The sequence shown here is derived from an EMBL/GenBank/DDBJ whole genome shotgun (WGS) entry which is preliminary data.</text>
</comment>
<organism evidence="2 3">
    <name type="scientific">Cryphonectria parasitica (strain ATCC 38755 / EP155)</name>
    <dbReference type="NCBI Taxonomy" id="660469"/>
    <lineage>
        <taxon>Eukaryota</taxon>
        <taxon>Fungi</taxon>
        <taxon>Dikarya</taxon>
        <taxon>Ascomycota</taxon>
        <taxon>Pezizomycotina</taxon>
        <taxon>Sordariomycetes</taxon>
        <taxon>Sordariomycetidae</taxon>
        <taxon>Diaporthales</taxon>
        <taxon>Cryphonectriaceae</taxon>
        <taxon>Cryphonectria-Endothia species complex</taxon>
        <taxon>Cryphonectria</taxon>
    </lineage>
</organism>
<dbReference type="PANTHER" id="PTHR37535:SF4">
    <property type="entry name" value="FLUG DOMAIN-CONTAINING PROTEIN"/>
    <property type="match status" value="1"/>
</dbReference>
<name>A0A9P4Y8A6_CRYP1</name>
<sequence>RYCTEMKVGEWEETMKNITRATMQDFFLWVCERYRIRSWGTSLVYIRQFQQLHTTINGRYTDRNDIKELYKYHDRVLIPTFELRAPNIDGKLVLNVDSLKVILIFNIAYDTSIFPSERQRVNLSGCYMIICYTGVRPAELVHNERKPPKNGSLEKLFGRKGVMVADDDDEADWEKMDDISKKVCLLLQKETSLRGRPKALCYEDILMMIVRHPVTGRGVLAMSIKFIHHKGCDNKPKPTIFFFFPAKKVLFCPLLLFLGLALSDHAFDAPSIKGAASVLSSGIPDGLQCIPLRWKETKKKIPFFRRVSSDGTLSEDEAMLYATLRDNMGRQSLDLGSEKKWTPRAGRRGAANAANGDAPDAVRDQMMRHDPRFFTFHCAYLNENAKFDFQNCFLEDEKEDQLFRLLAHVSLTRDPRATRDMVPPEVWANLQPDPEITALEERRAELKQGQYRFDGQENETEIRKLTDTIRSKKQQRAKRVVKDYREFYFYHRPTWDFERQARGEVVEQYTEPAIDLVIPERARLAKLLRSQPENLSNEERIELSIEMVDCYIALCSKRETVKRKRILPPADDGYPTSKRIKAEVELKPIRNSFPLLIHPNQCSECAGNEQLIYEERTFKYCRPTKRNDHFDDQYLEAMERTEQRRELIVCYECKDVELYSVDHFRNYVQLVHSFKLRIADQVQKRRAQNLKRKQSKPSS</sequence>
<accession>A0A9P4Y8A6</accession>
<evidence type="ECO:0000313" key="2">
    <source>
        <dbReference type="EMBL" id="KAF3768368.1"/>
    </source>
</evidence>
<dbReference type="EMBL" id="MU032345">
    <property type="protein sequence ID" value="KAF3768368.1"/>
    <property type="molecule type" value="Genomic_DNA"/>
</dbReference>
<dbReference type="OrthoDB" id="4485682at2759"/>
<proteinExistence type="predicted"/>
<dbReference type="Proteomes" id="UP000803844">
    <property type="component" value="Unassembled WGS sequence"/>
</dbReference>
<protein>
    <recommendedName>
        <fullName evidence="4">FluG domain-containing protein</fullName>
    </recommendedName>
</protein>
<keyword evidence="3" id="KW-1185">Reference proteome</keyword>
<evidence type="ECO:0008006" key="4">
    <source>
        <dbReference type="Google" id="ProtNLM"/>
    </source>
</evidence>
<evidence type="ECO:0000256" key="1">
    <source>
        <dbReference type="SAM" id="MobiDB-lite"/>
    </source>
</evidence>
<evidence type="ECO:0000313" key="3">
    <source>
        <dbReference type="Proteomes" id="UP000803844"/>
    </source>
</evidence>
<feature type="non-terminal residue" evidence="2">
    <location>
        <position position="1"/>
    </location>
</feature>
<dbReference type="RefSeq" id="XP_040779329.1">
    <property type="nucleotide sequence ID" value="XM_040916719.1"/>
</dbReference>
<dbReference type="PANTHER" id="PTHR37535">
    <property type="entry name" value="FLUG DOMAIN PROTEIN"/>
    <property type="match status" value="1"/>
</dbReference>
<dbReference type="AlphaFoldDB" id="A0A9P4Y8A6"/>